<dbReference type="PANTHER" id="PTHR47055:SF3">
    <property type="entry name" value="PHORBOL-ESTER_DAG-TYPE DOMAIN-CONTAINING PROTEIN"/>
    <property type="match status" value="1"/>
</dbReference>
<dbReference type="GO" id="GO:0043565">
    <property type="term" value="F:sequence-specific DNA binding"/>
    <property type="evidence" value="ECO:0007669"/>
    <property type="project" value="TreeGrafter"/>
</dbReference>
<gene>
    <name evidence="2" type="ORF">QE152_g25903</name>
</gene>
<evidence type="ECO:0000313" key="2">
    <source>
        <dbReference type="EMBL" id="KAK9710651.1"/>
    </source>
</evidence>
<dbReference type="PANTHER" id="PTHR47055">
    <property type="entry name" value="DDE_TNP_1_7 DOMAIN-CONTAINING PROTEIN"/>
    <property type="match status" value="1"/>
</dbReference>
<sequence>MVEPRFESGFTQSEAMELAYAEEIDEIFIEPPAATVLTDEDSGEEDGGDTLENLPGALLRSAANFRSENDHAEPERQNSFSKKVNERNIEWIDGINLLNDLREKGYRGTGTVNRIPKNCPLTDKKLMEKTARGTYQSSIARHAGAIFVRWVDNGVVTVASTTYGVQPVGHVR</sequence>
<keyword evidence="3" id="KW-1185">Reference proteome</keyword>
<dbReference type="InterPro" id="IPR052638">
    <property type="entry name" value="PiggyBac_TE-derived"/>
</dbReference>
<accession>A0AAW1K003</accession>
<evidence type="ECO:0000259" key="1">
    <source>
        <dbReference type="Pfam" id="PF13843"/>
    </source>
</evidence>
<name>A0AAW1K003_POPJA</name>
<reference evidence="2 3" key="1">
    <citation type="journal article" date="2024" name="BMC Genomics">
        <title>De novo assembly and annotation of Popillia japonica's genome with initial clues to its potential as an invasive pest.</title>
        <authorList>
            <person name="Cucini C."/>
            <person name="Boschi S."/>
            <person name="Funari R."/>
            <person name="Cardaioli E."/>
            <person name="Iannotti N."/>
            <person name="Marturano G."/>
            <person name="Paoli F."/>
            <person name="Bruttini M."/>
            <person name="Carapelli A."/>
            <person name="Frati F."/>
            <person name="Nardi F."/>
        </authorList>
    </citation>
    <scope>NUCLEOTIDE SEQUENCE [LARGE SCALE GENOMIC DNA]</scope>
    <source>
        <strain evidence="2">DMR45628</strain>
    </source>
</reference>
<proteinExistence type="predicted"/>
<dbReference type="EMBL" id="JASPKY010000290">
    <property type="protein sequence ID" value="KAK9710651.1"/>
    <property type="molecule type" value="Genomic_DNA"/>
</dbReference>
<dbReference type="InterPro" id="IPR029526">
    <property type="entry name" value="PGBD"/>
</dbReference>
<comment type="caution">
    <text evidence="2">The sequence shown here is derived from an EMBL/GenBank/DDBJ whole genome shotgun (WGS) entry which is preliminary data.</text>
</comment>
<organism evidence="2 3">
    <name type="scientific">Popillia japonica</name>
    <name type="common">Japanese beetle</name>
    <dbReference type="NCBI Taxonomy" id="7064"/>
    <lineage>
        <taxon>Eukaryota</taxon>
        <taxon>Metazoa</taxon>
        <taxon>Ecdysozoa</taxon>
        <taxon>Arthropoda</taxon>
        <taxon>Hexapoda</taxon>
        <taxon>Insecta</taxon>
        <taxon>Pterygota</taxon>
        <taxon>Neoptera</taxon>
        <taxon>Endopterygota</taxon>
        <taxon>Coleoptera</taxon>
        <taxon>Polyphaga</taxon>
        <taxon>Scarabaeiformia</taxon>
        <taxon>Scarabaeidae</taxon>
        <taxon>Rutelinae</taxon>
        <taxon>Popillia</taxon>
    </lineage>
</organism>
<dbReference type="Proteomes" id="UP001458880">
    <property type="component" value="Unassembled WGS sequence"/>
</dbReference>
<feature type="domain" description="PiggyBac transposable element-derived protein" evidence="1">
    <location>
        <begin position="95"/>
        <end position="164"/>
    </location>
</feature>
<protein>
    <recommendedName>
        <fullName evidence="1">PiggyBac transposable element-derived protein domain-containing protein</fullName>
    </recommendedName>
</protein>
<dbReference type="Pfam" id="PF13843">
    <property type="entry name" value="DDE_Tnp_1_7"/>
    <property type="match status" value="1"/>
</dbReference>
<evidence type="ECO:0000313" key="3">
    <source>
        <dbReference type="Proteomes" id="UP001458880"/>
    </source>
</evidence>
<dbReference type="AlphaFoldDB" id="A0AAW1K003"/>